<dbReference type="AlphaFoldDB" id="A0A8S3UCU2"/>
<dbReference type="GO" id="GO:0005829">
    <property type="term" value="C:cytosol"/>
    <property type="evidence" value="ECO:0007669"/>
    <property type="project" value="TreeGrafter"/>
</dbReference>
<keyword evidence="3" id="KW-0862">Zinc</keyword>
<keyword evidence="4" id="KW-0520">NAD</keyword>
<organism evidence="6 7">
    <name type="scientific">Mytilus edulis</name>
    <name type="common">Blue mussel</name>
    <dbReference type="NCBI Taxonomy" id="6550"/>
    <lineage>
        <taxon>Eukaryota</taxon>
        <taxon>Metazoa</taxon>
        <taxon>Spiralia</taxon>
        <taxon>Lophotrochozoa</taxon>
        <taxon>Mollusca</taxon>
        <taxon>Bivalvia</taxon>
        <taxon>Autobranchia</taxon>
        <taxon>Pteriomorphia</taxon>
        <taxon>Mytilida</taxon>
        <taxon>Mytiloidea</taxon>
        <taxon>Mytilidae</taxon>
        <taxon>Mytilinae</taxon>
        <taxon>Mytilus</taxon>
    </lineage>
</organism>
<evidence type="ECO:0000256" key="3">
    <source>
        <dbReference type="ARBA" id="ARBA00022833"/>
    </source>
</evidence>
<dbReference type="InterPro" id="IPR013149">
    <property type="entry name" value="ADH-like_C"/>
</dbReference>
<dbReference type="GO" id="GO:0051903">
    <property type="term" value="F:S-(hydroxymethyl)glutathione dehydrogenase [NAD(P)+] activity"/>
    <property type="evidence" value="ECO:0007669"/>
    <property type="project" value="UniProtKB-EC"/>
</dbReference>
<dbReference type="FunFam" id="3.40.50.720:FF:000003">
    <property type="entry name" value="S-(hydroxymethyl)glutathione dehydrogenase"/>
    <property type="match status" value="1"/>
</dbReference>
<dbReference type="GO" id="GO:0008270">
    <property type="term" value="F:zinc ion binding"/>
    <property type="evidence" value="ECO:0007669"/>
    <property type="project" value="TreeGrafter"/>
</dbReference>
<evidence type="ECO:0000256" key="1">
    <source>
        <dbReference type="ARBA" id="ARBA00001947"/>
    </source>
</evidence>
<dbReference type="Gene3D" id="3.40.50.720">
    <property type="entry name" value="NAD(P)-binding Rossmann-like Domain"/>
    <property type="match status" value="1"/>
</dbReference>
<reference evidence="6" key="1">
    <citation type="submission" date="2021-03" db="EMBL/GenBank/DDBJ databases">
        <authorList>
            <person name="Bekaert M."/>
        </authorList>
    </citation>
    <scope>NUCLEOTIDE SEQUENCE</scope>
</reference>
<protein>
    <submittedName>
        <fullName evidence="6">FrmA</fullName>
        <ecNumber evidence="6">1.1.1.1</ecNumber>
        <ecNumber evidence="6">1.1.1.284</ecNumber>
    </submittedName>
</protein>
<evidence type="ECO:0000259" key="5">
    <source>
        <dbReference type="Pfam" id="PF00107"/>
    </source>
</evidence>
<dbReference type="InterPro" id="IPR036291">
    <property type="entry name" value="NAD(P)-bd_dom_sf"/>
</dbReference>
<keyword evidence="6" id="KW-0560">Oxidoreductase</keyword>
<comment type="caution">
    <text evidence="6">The sequence shown here is derived from an EMBL/GenBank/DDBJ whole genome shotgun (WGS) entry which is preliminary data.</text>
</comment>
<evidence type="ECO:0000256" key="2">
    <source>
        <dbReference type="ARBA" id="ARBA00022723"/>
    </source>
</evidence>
<dbReference type="OrthoDB" id="6104868at2759"/>
<dbReference type="PANTHER" id="PTHR43880:SF12">
    <property type="entry name" value="ALCOHOL DEHYDROGENASE CLASS-3"/>
    <property type="match status" value="1"/>
</dbReference>
<dbReference type="Gene3D" id="3.90.180.10">
    <property type="entry name" value="Medium-chain alcohol dehydrogenases, catalytic domain"/>
    <property type="match status" value="1"/>
</dbReference>
<keyword evidence="2" id="KW-0479">Metal-binding</keyword>
<dbReference type="EMBL" id="CAJPWZ010002708">
    <property type="protein sequence ID" value="CAG2243638.1"/>
    <property type="molecule type" value="Genomic_DNA"/>
</dbReference>
<sequence>MAVLVSLTFREHYLKGGMLDGTVRFSCNGKPIYHYLNTSTFSQYTVASEWSYSIQVYHYLNTSTFSHSGIVLSVNTQWHRSGLVSRNSIPVYHYLNTSTFSQYTVASEWSCVKIDPAAPLDKACLLGCGIATGYGSAINTAKVEPGSVCAVWGLGTIGLAVVMGCRNAGASRIIGIDTNPAKFEIAKKFGMTEGVNPKDFKEPLQDVLLKMTNGGLDYAFECIGNVKTMKVAFDSVHRCWGKVLIIGVAPITDEFVTNPYAITMGKQVIGSLYGDYKVKTISNLVTEYMNKKLMVDEFVTHKMGLDKINEGFDLLRSGKR</sequence>
<dbReference type="SUPFAM" id="SSF51735">
    <property type="entry name" value="NAD(P)-binding Rossmann-fold domains"/>
    <property type="match status" value="1"/>
</dbReference>
<dbReference type="InterPro" id="IPR011032">
    <property type="entry name" value="GroES-like_sf"/>
</dbReference>
<name>A0A8S3UCU2_MYTED</name>
<proteinExistence type="predicted"/>
<dbReference type="GO" id="GO:0046294">
    <property type="term" value="P:formaldehyde catabolic process"/>
    <property type="evidence" value="ECO:0007669"/>
    <property type="project" value="TreeGrafter"/>
</dbReference>
<evidence type="ECO:0000313" key="6">
    <source>
        <dbReference type="EMBL" id="CAG2243638.1"/>
    </source>
</evidence>
<dbReference type="PANTHER" id="PTHR43880">
    <property type="entry name" value="ALCOHOL DEHYDROGENASE"/>
    <property type="match status" value="1"/>
</dbReference>
<accession>A0A8S3UCU2</accession>
<keyword evidence="7" id="KW-1185">Reference proteome</keyword>
<feature type="domain" description="Alcohol dehydrogenase-like C-terminal" evidence="5">
    <location>
        <begin position="157"/>
        <end position="284"/>
    </location>
</feature>
<dbReference type="SUPFAM" id="SSF50129">
    <property type="entry name" value="GroES-like"/>
    <property type="match status" value="2"/>
</dbReference>
<dbReference type="Pfam" id="PF00107">
    <property type="entry name" value="ADH_zinc_N"/>
    <property type="match status" value="1"/>
</dbReference>
<dbReference type="Proteomes" id="UP000683360">
    <property type="component" value="Unassembled WGS sequence"/>
</dbReference>
<dbReference type="EC" id="1.1.1.284" evidence="6"/>
<evidence type="ECO:0000313" key="7">
    <source>
        <dbReference type="Proteomes" id="UP000683360"/>
    </source>
</evidence>
<comment type="cofactor">
    <cofactor evidence="1">
        <name>Zn(2+)</name>
        <dbReference type="ChEBI" id="CHEBI:29105"/>
    </cofactor>
</comment>
<gene>
    <name evidence="6" type="ORF">MEDL_55751</name>
</gene>
<dbReference type="EC" id="1.1.1.1" evidence="6"/>
<dbReference type="GO" id="GO:0004022">
    <property type="term" value="F:alcohol dehydrogenase (NAD+) activity"/>
    <property type="evidence" value="ECO:0007669"/>
    <property type="project" value="UniProtKB-EC"/>
</dbReference>
<evidence type="ECO:0000256" key="4">
    <source>
        <dbReference type="ARBA" id="ARBA00023027"/>
    </source>
</evidence>